<dbReference type="EMBL" id="CP036272">
    <property type="protein sequence ID" value="QDT62026.1"/>
    <property type="molecule type" value="Genomic_DNA"/>
</dbReference>
<dbReference type="GO" id="GO:0005975">
    <property type="term" value="P:carbohydrate metabolic process"/>
    <property type="evidence" value="ECO:0007669"/>
    <property type="project" value="InterPro"/>
</dbReference>
<feature type="signal peptide" evidence="1">
    <location>
        <begin position="1"/>
        <end position="19"/>
    </location>
</feature>
<accession>A0A517T0W3</accession>
<dbReference type="SUPFAM" id="SSF51445">
    <property type="entry name" value="(Trans)glycosidases"/>
    <property type="match status" value="1"/>
</dbReference>
<name>A0A517T0W3_9BACT</name>
<reference evidence="3 4" key="1">
    <citation type="submission" date="2019-02" db="EMBL/GenBank/DDBJ databases">
        <title>Deep-cultivation of Planctomycetes and their phenomic and genomic characterization uncovers novel biology.</title>
        <authorList>
            <person name="Wiegand S."/>
            <person name="Jogler M."/>
            <person name="Boedeker C."/>
            <person name="Pinto D."/>
            <person name="Vollmers J."/>
            <person name="Rivas-Marin E."/>
            <person name="Kohn T."/>
            <person name="Peeters S.H."/>
            <person name="Heuer A."/>
            <person name="Rast P."/>
            <person name="Oberbeckmann S."/>
            <person name="Bunk B."/>
            <person name="Jeske O."/>
            <person name="Meyerdierks A."/>
            <person name="Storesund J.E."/>
            <person name="Kallscheuer N."/>
            <person name="Luecker S."/>
            <person name="Lage O.M."/>
            <person name="Pohl T."/>
            <person name="Merkel B.J."/>
            <person name="Hornburger P."/>
            <person name="Mueller R.-W."/>
            <person name="Bruemmer F."/>
            <person name="Labrenz M."/>
            <person name="Spormann A.M."/>
            <person name="Op den Camp H."/>
            <person name="Overmann J."/>
            <person name="Amann R."/>
            <person name="Jetten M.S.M."/>
            <person name="Mascher T."/>
            <person name="Medema M.H."/>
            <person name="Devos D.P."/>
            <person name="Kaster A.-K."/>
            <person name="Ovreas L."/>
            <person name="Rohde M."/>
            <person name="Galperin M.Y."/>
            <person name="Jogler C."/>
        </authorList>
    </citation>
    <scope>NUCLEOTIDE SEQUENCE [LARGE SCALE GENOMIC DNA]</scope>
    <source>
        <strain evidence="3 4">SV_7m_r</strain>
    </source>
</reference>
<evidence type="ECO:0000313" key="3">
    <source>
        <dbReference type="EMBL" id="QDT62026.1"/>
    </source>
</evidence>
<keyword evidence="3" id="KW-0378">Hydrolase</keyword>
<dbReference type="InterPro" id="IPR008979">
    <property type="entry name" value="Galactose-bd-like_sf"/>
</dbReference>
<dbReference type="Gene3D" id="2.60.120.430">
    <property type="entry name" value="Galactose-binding lectin"/>
    <property type="match status" value="1"/>
</dbReference>
<dbReference type="OrthoDB" id="9762066at2"/>
<dbReference type="RefSeq" id="WP_145276501.1">
    <property type="nucleotide sequence ID" value="NZ_CP036272.1"/>
</dbReference>
<evidence type="ECO:0000313" key="4">
    <source>
        <dbReference type="Proteomes" id="UP000315003"/>
    </source>
</evidence>
<feature type="domain" description="Glycoside hydrolase family 2 catalytic" evidence="2">
    <location>
        <begin position="111"/>
        <end position="230"/>
    </location>
</feature>
<gene>
    <name evidence="3" type="ORF">SV7mr_45670</name>
</gene>
<dbReference type="AlphaFoldDB" id="A0A517T0W3"/>
<keyword evidence="4" id="KW-1185">Reference proteome</keyword>
<protein>
    <submittedName>
        <fullName evidence="3">Glycosyl hydrolases family 2, TIM barrel domain</fullName>
    </submittedName>
</protein>
<dbReference type="InterPro" id="IPR017853">
    <property type="entry name" value="GH"/>
</dbReference>
<dbReference type="Gene3D" id="3.20.20.80">
    <property type="entry name" value="Glycosidases"/>
    <property type="match status" value="1"/>
</dbReference>
<feature type="chain" id="PRO_5022137074" evidence="1">
    <location>
        <begin position="20"/>
        <end position="607"/>
    </location>
</feature>
<sequence precursor="true">MTIALHRFTCFCSWMFALAAIISSPVAAQSVVKLQQDGAAFQLIVDGQPFRVKGVGGSESLELLAQQGGNSIRTWDFEGIEPLLDKAHQQGLKVCVGMWLGHPRHGFNYHDESSVLTQAERCLAAVKRFKDHPAVLLWGIGNEMEGDGKDPSIWMAVDQIAREIKAIDPNHPTMTVIAELGEHKLQSIDRFCPNVDIVGVNSYAGIPSLAGRYRESGIKKPYIVTEHGPNGPWEVGKTDWGSPMEATSTVKAQRYLAGYQSTAQQDADQCLGTYAFLWGQKQETTATWFGMLLPDGSRLQAIDALSQAWTGKPVANRCPQIQALQADQTGRFKPGQSFLATLKAIDPEQDELQVTWVLRSDAGTIGVGGDAQAAEASIRDAIDVQPGNVAEQYQAKVTIPENGGGYRLYAYVRDASKGAAVANLPFHVDAPVKPVDAPKAKLPYVVYGESKSGDVYVPSGHMGNTQAIKLVPDHKDQAKTGKSCLQVQYNAGQDWSGVLWQSPEQDWDGKLPGGLNLSGARALEFWARGEKGGEVVNFQVGGIEGDQPYVDSARANLPEVRLTSQWKKYRIDLTGKDLRRIKTGFGYSLAGQGTPVVFYIDQIQYVP</sequence>
<dbReference type="Proteomes" id="UP000315003">
    <property type="component" value="Chromosome"/>
</dbReference>
<dbReference type="Pfam" id="PF02836">
    <property type="entry name" value="Glyco_hydro_2_C"/>
    <property type="match status" value="1"/>
</dbReference>
<organism evidence="3 4">
    <name type="scientific">Stieleria bergensis</name>
    <dbReference type="NCBI Taxonomy" id="2528025"/>
    <lineage>
        <taxon>Bacteria</taxon>
        <taxon>Pseudomonadati</taxon>
        <taxon>Planctomycetota</taxon>
        <taxon>Planctomycetia</taxon>
        <taxon>Pirellulales</taxon>
        <taxon>Pirellulaceae</taxon>
        <taxon>Stieleria</taxon>
    </lineage>
</organism>
<evidence type="ECO:0000259" key="2">
    <source>
        <dbReference type="Pfam" id="PF02836"/>
    </source>
</evidence>
<dbReference type="SUPFAM" id="SSF49785">
    <property type="entry name" value="Galactose-binding domain-like"/>
    <property type="match status" value="1"/>
</dbReference>
<dbReference type="GO" id="GO:0004553">
    <property type="term" value="F:hydrolase activity, hydrolyzing O-glycosyl compounds"/>
    <property type="evidence" value="ECO:0007669"/>
    <property type="project" value="InterPro"/>
</dbReference>
<keyword evidence="1" id="KW-0732">Signal</keyword>
<dbReference type="InterPro" id="IPR006103">
    <property type="entry name" value="Glyco_hydro_2_cat"/>
</dbReference>
<evidence type="ECO:0000256" key="1">
    <source>
        <dbReference type="SAM" id="SignalP"/>
    </source>
</evidence>
<proteinExistence type="predicted"/>